<sequence length="157" mass="17375">MADFASVFENQSNTATEQELDAGGQSKEDTDDSVFYREDEEIPQQILDPVWAPRSGEPIWPEKLHSAPQIHISESQAACHGTELKDANFELDSVAVLQGMKRKMDKKLNESPTDTDVHNETAANSRKITHTEELSASPVEPLRASNPAEAAQMKERG</sequence>
<feature type="compositionally biased region" description="Polar residues" evidence="1">
    <location>
        <begin position="8"/>
        <end position="17"/>
    </location>
</feature>
<keyword evidence="3" id="KW-1185">Reference proteome</keyword>
<evidence type="ECO:0000313" key="2">
    <source>
        <dbReference type="EMBL" id="TSL54349.1"/>
    </source>
</evidence>
<organism evidence="2 3">
    <name type="scientific">Bagarius yarrelli</name>
    <name type="common">Goonch</name>
    <name type="synonym">Bagrus yarrelli</name>
    <dbReference type="NCBI Taxonomy" id="175774"/>
    <lineage>
        <taxon>Eukaryota</taxon>
        <taxon>Metazoa</taxon>
        <taxon>Chordata</taxon>
        <taxon>Craniata</taxon>
        <taxon>Vertebrata</taxon>
        <taxon>Euteleostomi</taxon>
        <taxon>Actinopterygii</taxon>
        <taxon>Neopterygii</taxon>
        <taxon>Teleostei</taxon>
        <taxon>Ostariophysi</taxon>
        <taxon>Siluriformes</taxon>
        <taxon>Sisoridae</taxon>
        <taxon>Sisorinae</taxon>
        <taxon>Bagarius</taxon>
    </lineage>
</organism>
<dbReference type="EMBL" id="VCAZ01000033">
    <property type="protein sequence ID" value="TSL54349.1"/>
    <property type="molecule type" value="Genomic_DNA"/>
</dbReference>
<dbReference type="Proteomes" id="UP000319801">
    <property type="component" value="Unassembled WGS sequence"/>
</dbReference>
<protein>
    <submittedName>
        <fullName evidence="2">Uncharacterized protein</fullName>
    </submittedName>
</protein>
<gene>
    <name evidence="2" type="ORF">Baya_6239</name>
</gene>
<evidence type="ECO:0000313" key="3">
    <source>
        <dbReference type="Proteomes" id="UP000319801"/>
    </source>
</evidence>
<evidence type="ECO:0000256" key="1">
    <source>
        <dbReference type="SAM" id="MobiDB-lite"/>
    </source>
</evidence>
<accession>A0A556U006</accession>
<name>A0A556U006_BAGYA</name>
<feature type="region of interest" description="Disordered" evidence="1">
    <location>
        <begin position="104"/>
        <end position="157"/>
    </location>
</feature>
<dbReference type="OrthoDB" id="8910121at2759"/>
<comment type="caution">
    <text evidence="2">The sequence shown here is derived from an EMBL/GenBank/DDBJ whole genome shotgun (WGS) entry which is preliminary data.</text>
</comment>
<reference evidence="2 3" key="1">
    <citation type="journal article" date="2019" name="Genome Biol. Evol.">
        <title>Whole-Genome Sequencing of the Giant Devil Catfish, Bagarius yarrelli.</title>
        <authorList>
            <person name="Jiang W."/>
            <person name="Lv Y."/>
            <person name="Cheng L."/>
            <person name="Yang K."/>
            <person name="Chao B."/>
            <person name="Wang X."/>
            <person name="Li Y."/>
            <person name="Pan X."/>
            <person name="You X."/>
            <person name="Zhang Y."/>
            <person name="Yang J."/>
            <person name="Li J."/>
            <person name="Zhang X."/>
            <person name="Liu S."/>
            <person name="Sun C."/>
            <person name="Yang J."/>
            <person name="Shi Q."/>
        </authorList>
    </citation>
    <scope>NUCLEOTIDE SEQUENCE [LARGE SCALE GENOMIC DNA]</scope>
    <source>
        <strain evidence="2">JWS20170419001</strain>
        <tissue evidence="2">Muscle</tissue>
    </source>
</reference>
<dbReference type="AlphaFoldDB" id="A0A556U006"/>
<proteinExistence type="predicted"/>
<feature type="region of interest" description="Disordered" evidence="1">
    <location>
        <begin position="1"/>
        <end position="34"/>
    </location>
</feature>